<evidence type="ECO:0000313" key="17">
    <source>
        <dbReference type="Proteomes" id="UP000014760"/>
    </source>
</evidence>
<evidence type="ECO:0000256" key="6">
    <source>
        <dbReference type="ARBA" id="ARBA00048378"/>
    </source>
</evidence>
<dbReference type="InterPro" id="IPR050134">
    <property type="entry name" value="NAD-dep_sirtuin_deacylases"/>
</dbReference>
<comment type="catalytic activity">
    <reaction evidence="8">
        <text>N(6)-acetyl-L-lysyl-[protein] + NAD(+) + H2O = 2''-O-acetyl-ADP-D-ribose + nicotinamide + L-lysyl-[protein]</text>
        <dbReference type="Rhea" id="RHEA:43636"/>
        <dbReference type="Rhea" id="RHEA-COMP:9752"/>
        <dbReference type="Rhea" id="RHEA-COMP:10731"/>
        <dbReference type="ChEBI" id="CHEBI:15377"/>
        <dbReference type="ChEBI" id="CHEBI:17154"/>
        <dbReference type="ChEBI" id="CHEBI:29969"/>
        <dbReference type="ChEBI" id="CHEBI:57540"/>
        <dbReference type="ChEBI" id="CHEBI:61930"/>
        <dbReference type="ChEBI" id="CHEBI:83767"/>
        <dbReference type="EC" id="2.3.1.286"/>
    </reaction>
</comment>
<sequence length="375" mass="41644">MADSDAGDRKDKGTAESHDASGGPEEKAEDAVSALPDMANLVDKDAQSTSDWLSNMLEDKMGNLFQSAPKVEQLLSEVNYDGIIKYIQDGKCTNIITMAGAGISTSAGIPDFRTPGTGLYDNLAKYDLPNPQAIFEIHFFRKNPAPFYALAKELYPGVFKPTPCHYFLRLLHEKKLLLRHYTQNIDTLERVAGIPEEMIVEAHGTFATAHCIDCRKQFSQEWVKDKVFADEIPKCTDKKCGGLVKPDIVFFGENLPFRFLSCSMKDFPKCDLLIILGTSLAVQPFASLIDRVPDTTPRLYINLEKSESDASNLLSKLMGGGGGFDFESDSKYRDVFWQGTCDDGCVSLSERLGWKAELNKLTLEEHAKIDKEIGQ</sequence>
<keyword evidence="5 8" id="KW-0520">NAD</keyword>
<feature type="binding site" evidence="10">
    <location>
        <begin position="101"/>
        <end position="105"/>
    </location>
    <ligand>
        <name>NAD(+)</name>
        <dbReference type="ChEBI" id="CHEBI:57540"/>
    </ligand>
</feature>
<dbReference type="InterPro" id="IPR026591">
    <property type="entry name" value="Sirtuin_cat_small_dom_sf"/>
</dbReference>
<feature type="region of interest" description="Disordered" evidence="13">
    <location>
        <begin position="1"/>
        <end position="36"/>
    </location>
</feature>
<evidence type="ECO:0000256" key="7">
    <source>
        <dbReference type="ARBA" id="ARBA00048905"/>
    </source>
</evidence>
<comment type="cofactor">
    <cofactor evidence="11">
        <name>Zn(2+)</name>
        <dbReference type="ChEBI" id="CHEBI:29105"/>
    </cofactor>
    <text evidence="11">Binds 1 zinc ion per subunit.</text>
</comment>
<dbReference type="SUPFAM" id="SSF52467">
    <property type="entry name" value="DHS-like NAD/FAD-binding domain"/>
    <property type="match status" value="1"/>
</dbReference>
<dbReference type="PANTHER" id="PTHR11085">
    <property type="entry name" value="NAD-DEPENDENT PROTEIN DEACYLASE SIRTUIN-5, MITOCHONDRIAL-RELATED"/>
    <property type="match status" value="1"/>
</dbReference>
<dbReference type="PIRSF" id="PIRSF037938">
    <property type="entry name" value="SIR2_euk"/>
    <property type="match status" value="1"/>
</dbReference>
<feature type="binding site" evidence="10">
    <location>
        <begin position="183"/>
        <end position="186"/>
    </location>
    <ligand>
        <name>NAD(+)</name>
        <dbReference type="ChEBI" id="CHEBI:57540"/>
    </ligand>
</feature>
<feature type="domain" description="Deacetylase sirtuin-type" evidence="14">
    <location>
        <begin position="68"/>
        <end position="355"/>
    </location>
</feature>
<dbReference type="Pfam" id="PF02146">
    <property type="entry name" value="SIR2"/>
    <property type="match status" value="1"/>
</dbReference>
<evidence type="ECO:0000256" key="3">
    <source>
        <dbReference type="ARBA" id="ARBA00022723"/>
    </source>
</evidence>
<feature type="binding site" evidence="10">
    <location>
        <begin position="302"/>
        <end position="304"/>
    </location>
    <ligand>
        <name>NAD(+)</name>
        <dbReference type="ChEBI" id="CHEBI:57540"/>
    </ligand>
</feature>
<accession>R7UXG6</accession>
<dbReference type="OrthoDB" id="420264at2759"/>
<dbReference type="HOGENOM" id="CLU_023643_7_4_1"/>
<evidence type="ECO:0000256" key="8">
    <source>
        <dbReference type="PIRNR" id="PIRNR037938"/>
    </source>
</evidence>
<dbReference type="EC" id="2.3.1.286" evidence="8"/>
<keyword evidence="17" id="KW-1185">Reference proteome</keyword>
<keyword evidence="3 8" id="KW-0479">Metal-binding</keyword>
<feature type="binding site" evidence="11 12">
    <location>
        <position position="214"/>
    </location>
    <ligand>
        <name>Zn(2+)</name>
        <dbReference type="ChEBI" id="CHEBI:29105"/>
    </ligand>
</feature>
<dbReference type="Proteomes" id="UP000014760">
    <property type="component" value="Unassembled WGS sequence"/>
</dbReference>
<evidence type="ECO:0000256" key="11">
    <source>
        <dbReference type="PIRSR" id="PIRSR037938-3"/>
    </source>
</evidence>
<evidence type="ECO:0000256" key="1">
    <source>
        <dbReference type="ARBA" id="ARBA00006924"/>
    </source>
</evidence>
<comment type="catalytic activity">
    <reaction evidence="6">
        <text>N(6)-hexadecanoyl-L-lysyl-[protein] + NAD(+) + H2O = 2''-O-hexadecanoyl-ADP-D-ribose + nicotinamide + L-lysyl-[protein]</text>
        <dbReference type="Rhea" id="RHEA:70563"/>
        <dbReference type="Rhea" id="RHEA-COMP:9752"/>
        <dbReference type="Rhea" id="RHEA-COMP:14175"/>
        <dbReference type="ChEBI" id="CHEBI:15377"/>
        <dbReference type="ChEBI" id="CHEBI:17154"/>
        <dbReference type="ChEBI" id="CHEBI:29969"/>
        <dbReference type="ChEBI" id="CHEBI:57540"/>
        <dbReference type="ChEBI" id="CHEBI:138936"/>
        <dbReference type="ChEBI" id="CHEBI:189673"/>
    </reaction>
    <physiologicalReaction direction="left-to-right" evidence="6">
        <dbReference type="Rhea" id="RHEA:70564"/>
    </physiologicalReaction>
</comment>
<dbReference type="GO" id="GO:0017136">
    <property type="term" value="F:histone deacetylase activity, NAD-dependent"/>
    <property type="evidence" value="ECO:0007669"/>
    <property type="project" value="InterPro"/>
</dbReference>
<dbReference type="STRING" id="283909.R7UXG6"/>
<dbReference type="EMBL" id="AMQN01005776">
    <property type="status" value="NOT_ANNOTATED_CDS"/>
    <property type="molecule type" value="Genomic_DNA"/>
</dbReference>
<evidence type="ECO:0000256" key="2">
    <source>
        <dbReference type="ARBA" id="ARBA00022679"/>
    </source>
</evidence>
<evidence type="ECO:0000259" key="14">
    <source>
        <dbReference type="PROSITE" id="PS50305"/>
    </source>
</evidence>
<comment type="catalytic activity">
    <reaction evidence="7">
        <text>N(6)-tetradecanoyl-L-lysyl-[protein] + NAD(+) + H2O = 2''-O-tetradecanoyl-ADP-D-ribose + nicotinamide + L-lysyl-[protein]</text>
        <dbReference type="Rhea" id="RHEA:70567"/>
        <dbReference type="Rhea" id="RHEA-COMP:9752"/>
        <dbReference type="Rhea" id="RHEA-COMP:15437"/>
        <dbReference type="ChEBI" id="CHEBI:15377"/>
        <dbReference type="ChEBI" id="CHEBI:17154"/>
        <dbReference type="ChEBI" id="CHEBI:29969"/>
        <dbReference type="ChEBI" id="CHEBI:57540"/>
        <dbReference type="ChEBI" id="CHEBI:141129"/>
        <dbReference type="ChEBI" id="CHEBI:189674"/>
    </reaction>
    <physiologicalReaction direction="left-to-right" evidence="7">
        <dbReference type="Rhea" id="RHEA:70568"/>
    </physiologicalReaction>
</comment>
<dbReference type="Gene3D" id="3.30.1600.10">
    <property type="entry name" value="SIR2/SIRT2 'Small Domain"/>
    <property type="match status" value="1"/>
</dbReference>
<feature type="binding site" evidence="11 12">
    <location>
        <position position="211"/>
    </location>
    <ligand>
        <name>Zn(2+)</name>
        <dbReference type="ChEBI" id="CHEBI:29105"/>
    </ligand>
</feature>
<reference evidence="15 17" key="2">
    <citation type="journal article" date="2013" name="Nature">
        <title>Insights into bilaterian evolution from three spiralian genomes.</title>
        <authorList>
            <person name="Simakov O."/>
            <person name="Marletaz F."/>
            <person name="Cho S.J."/>
            <person name="Edsinger-Gonzales E."/>
            <person name="Havlak P."/>
            <person name="Hellsten U."/>
            <person name="Kuo D.H."/>
            <person name="Larsson T."/>
            <person name="Lv J."/>
            <person name="Arendt D."/>
            <person name="Savage R."/>
            <person name="Osoegawa K."/>
            <person name="de Jong P."/>
            <person name="Grimwood J."/>
            <person name="Chapman J.A."/>
            <person name="Shapiro H."/>
            <person name="Aerts A."/>
            <person name="Otillar R.P."/>
            <person name="Terry A.Y."/>
            <person name="Boore J.L."/>
            <person name="Grigoriev I.V."/>
            <person name="Lindberg D.R."/>
            <person name="Seaver E.C."/>
            <person name="Weisblat D.A."/>
            <person name="Putnam N.H."/>
            <person name="Rokhsar D.S."/>
        </authorList>
    </citation>
    <scope>NUCLEOTIDE SEQUENCE</scope>
    <source>
        <strain evidence="15 17">I ESC-2004</strain>
    </source>
</reference>
<comment type="similarity">
    <text evidence="1 8">Belongs to the sirtuin family. Class I subfamily.</text>
</comment>
<dbReference type="GO" id="GO:0005634">
    <property type="term" value="C:nucleus"/>
    <property type="evidence" value="ECO:0007669"/>
    <property type="project" value="TreeGrafter"/>
</dbReference>
<dbReference type="AlphaFoldDB" id="R7UXG6"/>
<evidence type="ECO:0000313" key="16">
    <source>
        <dbReference type="EnsemblMetazoa" id="CapteP226082"/>
    </source>
</evidence>
<feature type="binding site" evidence="11 12">
    <location>
        <position position="240"/>
    </location>
    <ligand>
        <name>Zn(2+)</name>
        <dbReference type="ChEBI" id="CHEBI:29105"/>
    </ligand>
</feature>
<feature type="binding site" evidence="10">
    <location>
        <begin position="111"/>
        <end position="113"/>
    </location>
    <ligand>
        <name>NAD(+)</name>
        <dbReference type="ChEBI" id="CHEBI:57540"/>
    </ligand>
</feature>
<proteinExistence type="inferred from homology"/>
<evidence type="ECO:0000256" key="4">
    <source>
        <dbReference type="ARBA" id="ARBA00022833"/>
    </source>
</evidence>
<feature type="compositionally biased region" description="Basic and acidic residues" evidence="13">
    <location>
        <begin position="1"/>
        <end position="30"/>
    </location>
</feature>
<dbReference type="InterPro" id="IPR026590">
    <property type="entry name" value="Ssirtuin_cat_dom"/>
</dbReference>
<evidence type="ECO:0000256" key="12">
    <source>
        <dbReference type="PROSITE-ProRule" id="PRU00236"/>
    </source>
</evidence>
<feature type="binding site" evidence="10">
    <location>
        <position position="341"/>
    </location>
    <ligand>
        <name>NAD(+)</name>
        <dbReference type="ChEBI" id="CHEBI:57540"/>
    </ligand>
</feature>
<feature type="binding site" evidence="11 12">
    <location>
        <position position="235"/>
    </location>
    <ligand>
        <name>Zn(2+)</name>
        <dbReference type="ChEBI" id="CHEBI:29105"/>
    </ligand>
</feature>
<dbReference type="InterPro" id="IPR003000">
    <property type="entry name" value="Sirtuin"/>
</dbReference>
<dbReference type="EnsemblMetazoa" id="CapteT226082">
    <property type="protein sequence ID" value="CapteP226082"/>
    <property type="gene ID" value="CapteG226082"/>
</dbReference>
<dbReference type="EMBL" id="KB296812">
    <property type="protein sequence ID" value="ELU11273.1"/>
    <property type="molecule type" value="Genomic_DNA"/>
</dbReference>
<gene>
    <name evidence="15" type="ORF">CAPTEDRAFT_226082</name>
</gene>
<reference evidence="16" key="3">
    <citation type="submission" date="2015-06" db="UniProtKB">
        <authorList>
            <consortium name="EnsemblMetazoa"/>
        </authorList>
    </citation>
    <scope>IDENTIFICATION</scope>
</reference>
<dbReference type="FunCoup" id="R7UXG6">
    <property type="interactions" value="1830"/>
</dbReference>
<name>R7UXG6_CAPTE</name>
<dbReference type="InterPro" id="IPR029035">
    <property type="entry name" value="DHS-like_NAD/FAD-binding_dom"/>
</dbReference>
<dbReference type="CDD" id="cd01408">
    <property type="entry name" value="SIRT1"/>
    <property type="match status" value="1"/>
</dbReference>
<dbReference type="Gene3D" id="3.40.50.1220">
    <property type="entry name" value="TPP-binding domain"/>
    <property type="match status" value="1"/>
</dbReference>
<feature type="active site" description="Proton acceptor" evidence="9 12">
    <location>
        <position position="203"/>
    </location>
</feature>
<evidence type="ECO:0000256" key="5">
    <source>
        <dbReference type="ARBA" id="ARBA00023027"/>
    </source>
</evidence>
<evidence type="ECO:0000256" key="13">
    <source>
        <dbReference type="SAM" id="MobiDB-lite"/>
    </source>
</evidence>
<evidence type="ECO:0000313" key="15">
    <source>
        <dbReference type="EMBL" id="ELU11273.1"/>
    </source>
</evidence>
<protein>
    <recommendedName>
        <fullName evidence="8">NAD-dependent protein deacetylase</fullName>
        <ecNumber evidence="8">2.3.1.286</ecNumber>
    </recommendedName>
</protein>
<evidence type="ECO:0000256" key="10">
    <source>
        <dbReference type="PIRSR" id="PIRSR037938-2"/>
    </source>
</evidence>
<keyword evidence="4 8" id="KW-0862">Zinc</keyword>
<dbReference type="GO" id="GO:0070403">
    <property type="term" value="F:NAD+ binding"/>
    <property type="evidence" value="ECO:0007669"/>
    <property type="project" value="UniProtKB-UniRule"/>
</dbReference>
<dbReference type="OMA" id="HWRENGF"/>
<feature type="binding site" evidence="10">
    <location>
        <begin position="278"/>
        <end position="279"/>
    </location>
    <ligand>
        <name>NAD(+)</name>
        <dbReference type="ChEBI" id="CHEBI:57540"/>
    </ligand>
</feature>
<reference evidence="17" key="1">
    <citation type="submission" date="2012-12" db="EMBL/GenBank/DDBJ databases">
        <authorList>
            <person name="Hellsten U."/>
            <person name="Grimwood J."/>
            <person name="Chapman J.A."/>
            <person name="Shapiro H."/>
            <person name="Aerts A."/>
            <person name="Otillar R.P."/>
            <person name="Terry A.Y."/>
            <person name="Boore J.L."/>
            <person name="Simakov O."/>
            <person name="Marletaz F."/>
            <person name="Cho S.-J."/>
            <person name="Edsinger-Gonzales E."/>
            <person name="Havlak P."/>
            <person name="Kuo D.-H."/>
            <person name="Larsson T."/>
            <person name="Lv J."/>
            <person name="Arendt D."/>
            <person name="Savage R."/>
            <person name="Osoegawa K."/>
            <person name="de Jong P."/>
            <person name="Lindberg D.R."/>
            <person name="Seaver E.C."/>
            <person name="Weisblat D.A."/>
            <person name="Putnam N.H."/>
            <person name="Grigoriev I.V."/>
            <person name="Rokhsar D.S."/>
        </authorList>
    </citation>
    <scope>NUCLEOTIDE SEQUENCE</scope>
    <source>
        <strain evidence="17">I ESC-2004</strain>
    </source>
</reference>
<evidence type="ECO:0000256" key="9">
    <source>
        <dbReference type="PIRSR" id="PIRSR037938-1"/>
    </source>
</evidence>
<dbReference type="InterPro" id="IPR017328">
    <property type="entry name" value="Sirtuin_class_I"/>
</dbReference>
<dbReference type="GO" id="GO:0008270">
    <property type="term" value="F:zinc ion binding"/>
    <property type="evidence" value="ECO:0007669"/>
    <property type="project" value="UniProtKB-UniRule"/>
</dbReference>
<dbReference type="PROSITE" id="PS50305">
    <property type="entry name" value="SIRTUIN"/>
    <property type="match status" value="1"/>
</dbReference>
<keyword evidence="2 8" id="KW-0808">Transferase</keyword>
<organism evidence="15">
    <name type="scientific">Capitella teleta</name>
    <name type="common">Polychaete worm</name>
    <dbReference type="NCBI Taxonomy" id="283909"/>
    <lineage>
        <taxon>Eukaryota</taxon>
        <taxon>Metazoa</taxon>
        <taxon>Spiralia</taxon>
        <taxon>Lophotrochozoa</taxon>
        <taxon>Annelida</taxon>
        <taxon>Polychaeta</taxon>
        <taxon>Sedentaria</taxon>
        <taxon>Scolecida</taxon>
        <taxon>Capitellidae</taxon>
        <taxon>Capitella</taxon>
    </lineage>
</organism>
<dbReference type="PANTHER" id="PTHR11085:SF6">
    <property type="entry name" value="NAD-DEPENDENT PROTEIN DEACETYLASE SIRTUIN-2"/>
    <property type="match status" value="1"/>
</dbReference>